<dbReference type="SUPFAM" id="SSF52402">
    <property type="entry name" value="Adenine nucleotide alpha hydrolases-like"/>
    <property type="match status" value="2"/>
</dbReference>
<dbReference type="RefSeq" id="WP_173302281.1">
    <property type="nucleotide sequence ID" value="NZ_JABRWQ010000007.1"/>
</dbReference>
<dbReference type="PRINTS" id="PR01438">
    <property type="entry name" value="UNVRSLSTRESS"/>
</dbReference>
<dbReference type="EMBL" id="JABRWQ010000007">
    <property type="protein sequence ID" value="NRD24631.1"/>
    <property type="molecule type" value="Genomic_DNA"/>
</dbReference>
<organism evidence="3 4">
    <name type="scientific">Winogradskyella litoriviva</name>
    <dbReference type="NCBI Taxonomy" id="1220182"/>
    <lineage>
        <taxon>Bacteria</taxon>
        <taxon>Pseudomonadati</taxon>
        <taxon>Bacteroidota</taxon>
        <taxon>Flavobacteriia</taxon>
        <taxon>Flavobacteriales</taxon>
        <taxon>Flavobacteriaceae</taxon>
        <taxon>Winogradskyella</taxon>
    </lineage>
</organism>
<dbReference type="PANTHER" id="PTHR46268:SF6">
    <property type="entry name" value="UNIVERSAL STRESS PROTEIN UP12"/>
    <property type="match status" value="1"/>
</dbReference>
<protein>
    <submittedName>
        <fullName evidence="3">Universal stress protein</fullName>
    </submittedName>
</protein>
<comment type="similarity">
    <text evidence="1">Belongs to the universal stress protein A family.</text>
</comment>
<evidence type="ECO:0000313" key="3">
    <source>
        <dbReference type="EMBL" id="NRD24631.1"/>
    </source>
</evidence>
<dbReference type="InterPro" id="IPR006016">
    <property type="entry name" value="UspA"/>
</dbReference>
<dbReference type="Gene3D" id="3.40.50.12370">
    <property type="match status" value="1"/>
</dbReference>
<dbReference type="Proteomes" id="UP000805085">
    <property type="component" value="Unassembled WGS sequence"/>
</dbReference>
<proteinExistence type="inferred from homology"/>
<dbReference type="PANTHER" id="PTHR46268">
    <property type="entry name" value="STRESS RESPONSE PROTEIN NHAX"/>
    <property type="match status" value="1"/>
</dbReference>
<sequence length="281" mass="32257">MKHVLLPTDFSDNSWNAIVYAIKLFKKETCTFHILNTYTPIIYNVEYVLGYPAQFGLADAIRNTAQENLKEIVEKISETFDDNSKHTFTTLARFNTLVSGIREFLSENKTDLIIMGTKGATGAKEVLFGSNTVHVFKDIKCPVLAIPSDFDFEKPHEILFPTDLEVNYNDFQLDILKDIAKTNIARINALHVSTGYDLTEKQKNNQLELEKQFKTLSYLFHHYKSMNVTEAIDQFQIKSKINLLAMVNNKHSFFENLFFKSTLNQIGFNLNVPFLVLPSKH</sequence>
<feature type="domain" description="UspA" evidence="2">
    <location>
        <begin position="1"/>
        <end position="147"/>
    </location>
</feature>
<evidence type="ECO:0000313" key="4">
    <source>
        <dbReference type="Proteomes" id="UP000805085"/>
    </source>
</evidence>
<name>A0ABX2E7W9_9FLAO</name>
<gene>
    <name evidence="3" type="ORF">HNV10_15360</name>
</gene>
<accession>A0ABX2E7W9</accession>
<comment type="caution">
    <text evidence="3">The sequence shown here is derived from an EMBL/GenBank/DDBJ whole genome shotgun (WGS) entry which is preliminary data.</text>
</comment>
<dbReference type="CDD" id="cd00293">
    <property type="entry name" value="USP-like"/>
    <property type="match status" value="1"/>
</dbReference>
<reference evidence="3 4" key="1">
    <citation type="journal article" date="2015" name="Int. J. Syst. Evol. Microbiol.">
        <title>Winogradskyella litoriviva sp. nov., isolated from coastal seawater.</title>
        <authorList>
            <person name="Nedashkovskaya O.I."/>
            <person name="Kukhlevskiy A.D."/>
            <person name="Zhukova N.V."/>
            <person name="Kim S.J."/>
            <person name="Rhee S.K."/>
            <person name="Mikhailov V.V."/>
        </authorList>
    </citation>
    <scope>NUCLEOTIDE SEQUENCE [LARGE SCALE GENOMIC DNA]</scope>
    <source>
        <strain evidence="3 4">KMM6491</strain>
    </source>
</reference>
<evidence type="ECO:0000256" key="1">
    <source>
        <dbReference type="ARBA" id="ARBA00008791"/>
    </source>
</evidence>
<evidence type="ECO:0000259" key="2">
    <source>
        <dbReference type="Pfam" id="PF00582"/>
    </source>
</evidence>
<keyword evidence="4" id="KW-1185">Reference proteome</keyword>
<dbReference type="InterPro" id="IPR006015">
    <property type="entry name" value="Universal_stress_UspA"/>
</dbReference>
<dbReference type="Pfam" id="PF00582">
    <property type="entry name" value="Usp"/>
    <property type="match status" value="1"/>
</dbReference>